<dbReference type="PANTHER" id="PTHR43625">
    <property type="entry name" value="AFLATOXIN B1 ALDEHYDE REDUCTASE"/>
    <property type="match status" value="1"/>
</dbReference>
<evidence type="ECO:0000259" key="2">
    <source>
        <dbReference type="Pfam" id="PF00248"/>
    </source>
</evidence>
<accession>A0ABN1Z5I1</accession>
<keyword evidence="4" id="KW-1185">Reference proteome</keyword>
<dbReference type="InterPro" id="IPR036812">
    <property type="entry name" value="NAD(P)_OxRdtase_dom_sf"/>
</dbReference>
<dbReference type="Pfam" id="PF00248">
    <property type="entry name" value="Aldo_ket_red"/>
    <property type="match status" value="1"/>
</dbReference>
<gene>
    <name evidence="3" type="ORF">GCM10009601_49740</name>
</gene>
<dbReference type="SUPFAM" id="SSF51430">
    <property type="entry name" value="NAD(P)-linked oxidoreductase"/>
    <property type="match status" value="1"/>
</dbReference>
<reference evidence="3 4" key="1">
    <citation type="journal article" date="2019" name="Int. J. Syst. Evol. Microbiol.">
        <title>The Global Catalogue of Microorganisms (GCM) 10K type strain sequencing project: providing services to taxonomists for standard genome sequencing and annotation.</title>
        <authorList>
            <consortium name="The Broad Institute Genomics Platform"/>
            <consortium name="The Broad Institute Genome Sequencing Center for Infectious Disease"/>
            <person name="Wu L."/>
            <person name="Ma J."/>
        </authorList>
    </citation>
    <scope>NUCLEOTIDE SEQUENCE [LARGE SCALE GENOMIC DNA]</scope>
    <source>
        <strain evidence="3 4">JCM 11756</strain>
    </source>
</reference>
<dbReference type="Gene3D" id="3.20.20.100">
    <property type="entry name" value="NADP-dependent oxidoreductase domain"/>
    <property type="match status" value="1"/>
</dbReference>
<feature type="domain" description="NADP-dependent oxidoreductase" evidence="2">
    <location>
        <begin position="8"/>
        <end position="120"/>
    </location>
</feature>
<protein>
    <recommendedName>
        <fullName evidence="2">NADP-dependent oxidoreductase domain-containing protein</fullName>
    </recommendedName>
</protein>
<dbReference type="RefSeq" id="WP_344015343.1">
    <property type="nucleotide sequence ID" value="NZ_BAAAIZ010000085.1"/>
</dbReference>
<dbReference type="Proteomes" id="UP001500973">
    <property type="component" value="Unassembled WGS sequence"/>
</dbReference>
<evidence type="ECO:0000256" key="1">
    <source>
        <dbReference type="ARBA" id="ARBA00023002"/>
    </source>
</evidence>
<evidence type="ECO:0000313" key="4">
    <source>
        <dbReference type="Proteomes" id="UP001500973"/>
    </source>
</evidence>
<proteinExistence type="predicted"/>
<keyword evidence="1" id="KW-0560">Oxidoreductase</keyword>
<dbReference type="PANTHER" id="PTHR43625:SF40">
    <property type="entry name" value="ALDO-KETO REDUCTASE YAKC [NADP(+)]"/>
    <property type="match status" value="1"/>
</dbReference>
<organism evidence="3 4">
    <name type="scientific">Streptomyces thermospinosisporus</name>
    <dbReference type="NCBI Taxonomy" id="161482"/>
    <lineage>
        <taxon>Bacteria</taxon>
        <taxon>Bacillati</taxon>
        <taxon>Actinomycetota</taxon>
        <taxon>Actinomycetes</taxon>
        <taxon>Kitasatosporales</taxon>
        <taxon>Streptomycetaceae</taxon>
        <taxon>Streptomyces</taxon>
    </lineage>
</organism>
<evidence type="ECO:0000313" key="3">
    <source>
        <dbReference type="EMBL" id="GAA1431175.1"/>
    </source>
</evidence>
<dbReference type="EMBL" id="BAAAIZ010000085">
    <property type="protein sequence ID" value="GAA1431175.1"/>
    <property type="molecule type" value="Genomic_DNA"/>
</dbReference>
<dbReference type="InterPro" id="IPR050791">
    <property type="entry name" value="Aldo-Keto_reductase"/>
</dbReference>
<sequence length="127" mass="13181">MPEGRGREGIAFIAFAPLGRGFLSGLISGPQDLPRADGRHRLPRFRPEAIGANQVIAGKVRSVAERLGATAAQVAIAWVLAQGDHVGAIPGTKTLRHLEENVAAGSLALPPDALAELDALPEPVGAR</sequence>
<comment type="caution">
    <text evidence="3">The sequence shown here is derived from an EMBL/GenBank/DDBJ whole genome shotgun (WGS) entry which is preliminary data.</text>
</comment>
<dbReference type="InterPro" id="IPR023210">
    <property type="entry name" value="NADP_OxRdtase_dom"/>
</dbReference>
<name>A0ABN1Z5I1_9ACTN</name>